<evidence type="ECO:0000313" key="2">
    <source>
        <dbReference type="EMBL" id="ABC27208.1"/>
    </source>
</evidence>
<dbReference type="NCBIfam" id="NF006984">
    <property type="entry name" value="PRK09450.2-4"/>
    <property type="match status" value="1"/>
</dbReference>
<dbReference type="PANTHER" id="PTHR38760:SF1">
    <property type="entry name" value="ADENYLATE CYCLASE"/>
    <property type="match status" value="1"/>
</dbReference>
<dbReference type="Pfam" id="PF12633">
    <property type="entry name" value="Adenyl_cycl_N"/>
    <property type="match status" value="1"/>
</dbReference>
<accession>Q2SQ66</accession>
<proteinExistence type="predicted"/>
<dbReference type="Proteomes" id="UP000000238">
    <property type="component" value="Chromosome"/>
</dbReference>
<dbReference type="Pfam" id="PF01295">
    <property type="entry name" value="Adenylate_cycl"/>
    <property type="match status" value="1"/>
</dbReference>
<feature type="domain" description="Adenylate cyclase class-I N-terminal" evidence="1">
    <location>
        <begin position="20"/>
        <end position="215"/>
    </location>
</feature>
<dbReference type="GO" id="GO:0006171">
    <property type="term" value="P:cAMP biosynthetic process"/>
    <property type="evidence" value="ECO:0007669"/>
    <property type="project" value="InterPro"/>
</dbReference>
<organism evidence="2 3">
    <name type="scientific">Hahella chejuensis (strain KCTC 2396)</name>
    <dbReference type="NCBI Taxonomy" id="349521"/>
    <lineage>
        <taxon>Bacteria</taxon>
        <taxon>Pseudomonadati</taxon>
        <taxon>Pseudomonadota</taxon>
        <taxon>Gammaproteobacteria</taxon>
        <taxon>Oceanospirillales</taxon>
        <taxon>Hahellaceae</taxon>
        <taxon>Hahella</taxon>
    </lineage>
</organism>
<dbReference type="EMBL" id="CP000155">
    <property type="protein sequence ID" value="ABC27208.1"/>
    <property type="molecule type" value="Genomic_DNA"/>
</dbReference>
<dbReference type="HOGENOM" id="CLU_013280_0_0_6"/>
<dbReference type="AlphaFoldDB" id="Q2SQ66"/>
<protein>
    <submittedName>
        <fullName evidence="2">Adenylate cyclase</fullName>
    </submittedName>
</protein>
<dbReference type="eggNOG" id="COG3072">
    <property type="taxonomic scope" value="Bacteria"/>
</dbReference>
<evidence type="ECO:0000259" key="1">
    <source>
        <dbReference type="Pfam" id="PF12633"/>
    </source>
</evidence>
<gene>
    <name evidence="2" type="ordered locus">HCH_00295</name>
</gene>
<sequence>MSYRRSLNPDYTEGVDRKVLKTLCQRFITLVEHRLQRTRLALTPRQQVVLELLPLLFHVNHPLLPGYVSRTTPHRLVNYEPDKNVVAQAQRLSRSFNYREPARHHGDIASLYLMGSTGSIAHSGGSDFDVWLCHRPDLDAMALMELQRKADLVCQWAMEMGSEMHIFLMDAEAFRSGRHDAAADSEDCGTAQHYLLLDEFYRTGIWLGGAYPLWWLIPPDQEASYADLAELLLEKRFIKPKDYIDFGGCARIPSNEFVGAGMWQLYKGIDSPYKSVLKLMLVESYAKEEDTLPNLSLAYKQAIFADRLDPDELDPYVMVYRRLEQSLQSRREQGRLELVRRSFYLKIGERLSVFVPEREKSWRRKVMEKLTHEWEWSERELRYLDGRSAWKVDQVIQEKRAVVNELTGCYRFLSSYAREKGLAAAISARDINLLGRKLYAAFQRKAGKVEMINPGIAPNLSEDNLAFHHLSSQAIGAAGNGWLLYRNLSNPMDAAFNPAVKRSNSLIELLVWAYCNGLLDRSTSVSLASGESHASQYELQQIISSLRSLISLPLPAVTQQDYRAKARLRATLVYVNVGVDPMADLSRRGLHKLSNRNDALGYASERANLVVTLDQVIINSWNEVMVQRYESGDTLVQCLKNYLAALAESEQFGEGLPQLSVLCYCPTRAGAIAQRVNQLFQQVVFCYFSDKERARSRYILQMEDRYFVLQFVDDQPRFTALEDYVGLCEFLAQPQKHYSSIVVDDYALSEDVLRAVFARMRPHAVQVFYLNQGRITDIYVIDEKGSLLVYRETGSDINVLLGSLKQFLLGVQERKQMHDSLADDGAGFLEVEFYQLQPGKPEYRTEKRDISLHKGFGDYVEIQAIGAYENGRELDFNLYCEHKEFTVLEHGGRVAAALAHYLSSRFRNSAALPGYIIDLSLPHDLEREEYQSHLQTTQYLQYKAVLEREIRAARTDGGAAALPNMNPAAAR</sequence>
<dbReference type="GO" id="GO:0004016">
    <property type="term" value="F:adenylate cyclase activity"/>
    <property type="evidence" value="ECO:0007669"/>
    <property type="project" value="InterPro"/>
</dbReference>
<dbReference type="KEGG" id="hch:HCH_00295"/>
<dbReference type="PIRSF" id="PIRSF001444">
    <property type="entry name" value="Adenylate_cycl"/>
    <property type="match status" value="1"/>
</dbReference>
<dbReference type="OrthoDB" id="5571448at2"/>
<dbReference type="InterPro" id="IPR024685">
    <property type="entry name" value="Adenylate_cyclase_1_N"/>
</dbReference>
<dbReference type="RefSeq" id="WP_011394285.1">
    <property type="nucleotide sequence ID" value="NC_007645.1"/>
</dbReference>
<dbReference type="InterPro" id="IPR000274">
    <property type="entry name" value="Adenylate_cyclase_1"/>
</dbReference>
<keyword evidence="3" id="KW-1185">Reference proteome</keyword>
<evidence type="ECO:0000313" key="3">
    <source>
        <dbReference type="Proteomes" id="UP000000238"/>
    </source>
</evidence>
<dbReference type="STRING" id="349521.HCH_00295"/>
<dbReference type="PANTHER" id="PTHR38760">
    <property type="entry name" value="ADENYLATE CYCLASE"/>
    <property type="match status" value="1"/>
</dbReference>
<name>Q2SQ66_HAHCH</name>
<reference evidence="2 3" key="1">
    <citation type="journal article" date="2005" name="Nucleic Acids Res.">
        <title>Genomic blueprint of Hahella chejuensis, a marine microbe producing an algicidal agent.</title>
        <authorList>
            <person name="Jeong H."/>
            <person name="Yim J.H."/>
            <person name="Lee C."/>
            <person name="Choi S.-H."/>
            <person name="Park Y.K."/>
            <person name="Yoon S.H."/>
            <person name="Hur C.-G."/>
            <person name="Kang H.-Y."/>
            <person name="Kim D."/>
            <person name="Lee H.H."/>
            <person name="Park K.H."/>
            <person name="Park S.-H."/>
            <person name="Park H.-S."/>
            <person name="Lee H.K."/>
            <person name="Oh T.K."/>
            <person name="Kim J.F."/>
        </authorList>
    </citation>
    <scope>NUCLEOTIDE SEQUENCE [LARGE SCALE GENOMIC DNA]</scope>
    <source>
        <strain evidence="2 3">KCTC 2396</strain>
    </source>
</reference>